<keyword evidence="4 8" id="KW-0297">G-protein coupled receptor</keyword>
<evidence type="ECO:0000256" key="7">
    <source>
        <dbReference type="ARBA" id="ARBA00023224"/>
    </source>
</evidence>
<proteinExistence type="inferred from homology"/>
<feature type="transmembrane region" description="Helical" evidence="9">
    <location>
        <begin position="92"/>
        <end position="113"/>
    </location>
</feature>
<evidence type="ECO:0000313" key="11">
    <source>
        <dbReference type="Ensembl" id="ENSXCOP00000005288.1"/>
    </source>
</evidence>
<dbReference type="GeneTree" id="ENSGT01030000234667"/>
<evidence type="ECO:0000256" key="2">
    <source>
        <dbReference type="ARBA" id="ARBA00022692"/>
    </source>
</evidence>
<dbReference type="GO" id="GO:0016493">
    <property type="term" value="F:C-C chemokine receptor activity"/>
    <property type="evidence" value="ECO:0007669"/>
    <property type="project" value="TreeGrafter"/>
</dbReference>
<evidence type="ECO:0000313" key="12">
    <source>
        <dbReference type="Proteomes" id="UP000261380"/>
    </source>
</evidence>
<dbReference type="GO" id="GO:0009897">
    <property type="term" value="C:external side of plasma membrane"/>
    <property type="evidence" value="ECO:0007669"/>
    <property type="project" value="TreeGrafter"/>
</dbReference>
<dbReference type="InterPro" id="IPR000276">
    <property type="entry name" value="GPCR_Rhodpsn"/>
</dbReference>
<dbReference type="GO" id="GO:0006955">
    <property type="term" value="P:immune response"/>
    <property type="evidence" value="ECO:0007669"/>
    <property type="project" value="TreeGrafter"/>
</dbReference>
<dbReference type="PANTHER" id="PTHR10489:SF735">
    <property type="entry name" value="C-C CHEMOKINE RECEPTOR TYPE 10"/>
    <property type="match status" value="1"/>
</dbReference>
<comment type="similarity">
    <text evidence="8">Belongs to the G-protein coupled receptor 1 family.</text>
</comment>
<dbReference type="GO" id="GO:0060326">
    <property type="term" value="P:cell chemotaxis"/>
    <property type="evidence" value="ECO:0007669"/>
    <property type="project" value="TreeGrafter"/>
</dbReference>
<dbReference type="Pfam" id="PF00001">
    <property type="entry name" value="7tm_1"/>
    <property type="match status" value="1"/>
</dbReference>
<evidence type="ECO:0000256" key="1">
    <source>
        <dbReference type="ARBA" id="ARBA00004370"/>
    </source>
</evidence>
<keyword evidence="2 8" id="KW-0812">Transmembrane</keyword>
<evidence type="ECO:0000256" key="4">
    <source>
        <dbReference type="ARBA" id="ARBA00023040"/>
    </source>
</evidence>
<feature type="transmembrane region" description="Helical" evidence="9">
    <location>
        <begin position="167"/>
        <end position="187"/>
    </location>
</feature>
<reference evidence="11" key="1">
    <citation type="submission" date="2025-08" db="UniProtKB">
        <authorList>
            <consortium name="Ensembl"/>
        </authorList>
    </citation>
    <scope>IDENTIFICATION</scope>
</reference>
<dbReference type="Proteomes" id="UP000261380">
    <property type="component" value="Unplaced"/>
</dbReference>
<evidence type="ECO:0000256" key="9">
    <source>
        <dbReference type="SAM" id="Phobius"/>
    </source>
</evidence>
<keyword evidence="12" id="KW-1185">Reference proteome</keyword>
<evidence type="ECO:0000259" key="10">
    <source>
        <dbReference type="PROSITE" id="PS50262"/>
    </source>
</evidence>
<keyword evidence="3 9" id="KW-1133">Transmembrane helix</keyword>
<dbReference type="Gene3D" id="1.20.1070.10">
    <property type="entry name" value="Rhodopsin 7-helix transmembrane proteins"/>
    <property type="match status" value="1"/>
</dbReference>
<dbReference type="AlphaFoldDB" id="A0A3B5KYW7"/>
<keyword evidence="6 8" id="KW-0675">Receptor</keyword>
<feature type="transmembrane region" description="Helical" evidence="9">
    <location>
        <begin position="53"/>
        <end position="80"/>
    </location>
</feature>
<sequence length="388" mass="43528">MWSIKHRPDSSSYLILDSDLFDCLDNLNVSNITSDYEADFCEATENEKYVIPMFQTCAFCLIFFVGVLGNCLVIATFALYRRLRLRSMTDVFLFHLALADLLLLLTLPLQASYTNWGWIFPDALCKVMRACYAINTYSGLLLLGCISVDRYMVVARAQQMLRLRSQILMAGKVAAVVVWIIAILLSLPEILYSRVSEFGEEAHCVMQKSGHVKMVTNGAIIAVFCVSLITMVICYTSIGVVLWEGHVHRRGKQWHRQRTLKLMVALVLVFLIFQLPYTVVLSRKIAGQFCALMGEYITCTLAYARCCLNPILYALVGVRFRKDVLQLMHDSGCPCGLQLKLHSIHSTSNSASSRGLTVLSVVSPTSPDHNYSSSDGLNPLKFQFPTSE</sequence>
<feature type="domain" description="G-protein coupled receptors family 1 profile" evidence="10">
    <location>
        <begin position="69"/>
        <end position="313"/>
    </location>
</feature>
<keyword evidence="7 8" id="KW-0807">Transducer</keyword>
<dbReference type="GO" id="GO:0019957">
    <property type="term" value="F:C-C chemokine binding"/>
    <property type="evidence" value="ECO:0007669"/>
    <property type="project" value="TreeGrafter"/>
</dbReference>
<evidence type="ECO:0000256" key="5">
    <source>
        <dbReference type="ARBA" id="ARBA00023136"/>
    </source>
</evidence>
<dbReference type="GO" id="GO:0019722">
    <property type="term" value="P:calcium-mediated signaling"/>
    <property type="evidence" value="ECO:0007669"/>
    <property type="project" value="TreeGrafter"/>
</dbReference>
<feature type="transmembrane region" description="Helical" evidence="9">
    <location>
        <begin position="133"/>
        <end position="155"/>
    </location>
</feature>
<evidence type="ECO:0000256" key="6">
    <source>
        <dbReference type="ARBA" id="ARBA00023170"/>
    </source>
</evidence>
<feature type="transmembrane region" description="Helical" evidence="9">
    <location>
        <begin position="300"/>
        <end position="318"/>
    </location>
</feature>
<feature type="transmembrane region" description="Helical" evidence="9">
    <location>
        <begin position="219"/>
        <end position="242"/>
    </location>
</feature>
<accession>A0A3B5KYW7</accession>
<dbReference type="Ensembl" id="ENSXCOT00000005349.1">
    <property type="protein sequence ID" value="ENSXCOP00000005288.1"/>
    <property type="gene ID" value="ENSXCOG00000004142.1"/>
</dbReference>
<dbReference type="SUPFAM" id="SSF81321">
    <property type="entry name" value="Family A G protein-coupled receptor-like"/>
    <property type="match status" value="1"/>
</dbReference>
<organism evidence="11 12">
    <name type="scientific">Xiphophorus couchianus</name>
    <name type="common">Monterrey platyfish</name>
    <dbReference type="NCBI Taxonomy" id="32473"/>
    <lineage>
        <taxon>Eukaryota</taxon>
        <taxon>Metazoa</taxon>
        <taxon>Chordata</taxon>
        <taxon>Craniata</taxon>
        <taxon>Vertebrata</taxon>
        <taxon>Euteleostomi</taxon>
        <taxon>Actinopterygii</taxon>
        <taxon>Neopterygii</taxon>
        <taxon>Teleostei</taxon>
        <taxon>Neoteleostei</taxon>
        <taxon>Acanthomorphata</taxon>
        <taxon>Ovalentaria</taxon>
        <taxon>Atherinomorphae</taxon>
        <taxon>Cyprinodontiformes</taxon>
        <taxon>Poeciliidae</taxon>
        <taxon>Poeciliinae</taxon>
        <taxon>Xiphophorus</taxon>
    </lineage>
</organism>
<protein>
    <submittedName>
        <fullName evidence="11">Chemokine (C-C motif) receptor 10</fullName>
    </submittedName>
</protein>
<dbReference type="PROSITE" id="PS50262">
    <property type="entry name" value="G_PROTEIN_RECEP_F1_2"/>
    <property type="match status" value="1"/>
</dbReference>
<name>A0A3B5KYW7_9TELE</name>
<evidence type="ECO:0000256" key="3">
    <source>
        <dbReference type="ARBA" id="ARBA00022989"/>
    </source>
</evidence>
<dbReference type="STRING" id="32473.ENSXCOP00000005288"/>
<keyword evidence="5 9" id="KW-0472">Membrane</keyword>
<dbReference type="PROSITE" id="PS00237">
    <property type="entry name" value="G_PROTEIN_RECEP_F1_1"/>
    <property type="match status" value="1"/>
</dbReference>
<reference evidence="11" key="2">
    <citation type="submission" date="2025-09" db="UniProtKB">
        <authorList>
            <consortium name="Ensembl"/>
        </authorList>
    </citation>
    <scope>IDENTIFICATION</scope>
</reference>
<dbReference type="InterPro" id="IPR050119">
    <property type="entry name" value="CCR1-9-like"/>
</dbReference>
<feature type="transmembrane region" description="Helical" evidence="9">
    <location>
        <begin position="262"/>
        <end position="280"/>
    </location>
</feature>
<comment type="subcellular location">
    <subcellularLocation>
        <location evidence="1">Membrane</location>
    </subcellularLocation>
</comment>
<dbReference type="PRINTS" id="PR00237">
    <property type="entry name" value="GPCRRHODOPSN"/>
</dbReference>
<dbReference type="GO" id="GO:0007204">
    <property type="term" value="P:positive regulation of cytosolic calcium ion concentration"/>
    <property type="evidence" value="ECO:0007669"/>
    <property type="project" value="TreeGrafter"/>
</dbReference>
<dbReference type="PANTHER" id="PTHR10489">
    <property type="entry name" value="CELL ADHESION MOLECULE"/>
    <property type="match status" value="1"/>
</dbReference>
<dbReference type="InterPro" id="IPR017452">
    <property type="entry name" value="GPCR_Rhodpsn_7TM"/>
</dbReference>
<evidence type="ECO:0000256" key="8">
    <source>
        <dbReference type="RuleBase" id="RU000688"/>
    </source>
</evidence>